<dbReference type="PIRSF" id="PIRSF006060">
    <property type="entry name" value="AA_transporter"/>
    <property type="match status" value="1"/>
</dbReference>
<keyword evidence="2" id="KW-0813">Transport</keyword>
<organism evidence="7 8">
    <name type="scientific">Bacillus manliponensis</name>
    <dbReference type="NCBI Taxonomy" id="574376"/>
    <lineage>
        <taxon>Bacteria</taxon>
        <taxon>Bacillati</taxon>
        <taxon>Bacillota</taxon>
        <taxon>Bacilli</taxon>
        <taxon>Bacillales</taxon>
        <taxon>Bacillaceae</taxon>
        <taxon>Bacillus</taxon>
        <taxon>Bacillus cereus group</taxon>
    </lineage>
</organism>
<feature type="transmembrane region" description="Helical" evidence="6">
    <location>
        <begin position="254"/>
        <end position="278"/>
    </location>
</feature>
<feature type="transmembrane region" description="Helical" evidence="6">
    <location>
        <begin position="28"/>
        <end position="53"/>
    </location>
</feature>
<evidence type="ECO:0000256" key="4">
    <source>
        <dbReference type="ARBA" id="ARBA00022989"/>
    </source>
</evidence>
<evidence type="ECO:0000256" key="3">
    <source>
        <dbReference type="ARBA" id="ARBA00022692"/>
    </source>
</evidence>
<dbReference type="Gene3D" id="1.20.1740.10">
    <property type="entry name" value="Amino acid/polyamine transporter I"/>
    <property type="match status" value="1"/>
</dbReference>
<dbReference type="GO" id="GO:0016020">
    <property type="term" value="C:membrane"/>
    <property type="evidence" value="ECO:0007669"/>
    <property type="project" value="UniProtKB-SubCell"/>
</dbReference>
<comment type="subcellular location">
    <subcellularLocation>
        <location evidence="1">Membrane</location>
        <topology evidence="1">Multi-pass membrane protein</topology>
    </subcellularLocation>
</comment>
<feature type="transmembrane region" description="Helical" evidence="6">
    <location>
        <begin position="214"/>
        <end position="233"/>
    </location>
</feature>
<dbReference type="Pfam" id="PF13520">
    <property type="entry name" value="AA_permease_2"/>
    <property type="match status" value="1"/>
</dbReference>
<comment type="caution">
    <text evidence="7">The sequence shown here is derived from an EMBL/GenBank/DDBJ whole genome shotgun (WGS) entry which is preliminary data.</text>
</comment>
<evidence type="ECO:0000256" key="1">
    <source>
        <dbReference type="ARBA" id="ARBA00004141"/>
    </source>
</evidence>
<dbReference type="PANTHER" id="PTHR43243:SF4">
    <property type="entry name" value="CATIONIC AMINO ACID TRANSPORTER 4"/>
    <property type="match status" value="1"/>
</dbReference>
<sequence>MSNLFKKKSIAQLLGQSNSKTLTKSLNAFDLTMLGVGATIGTGVLVLTGLVAARDAGPAVIFSFMIAALVCGFAALCYAEVASAIPVSGSVYTYSYATIGEFIAHLMGWTLLSVYVVTTAAVASGWTSYFSHLVSGLGITIPEEFLTIPTQGGIANIPAIFVTLLLTYLLSRGTKESKRVNNLMVIIKIGIVALFIVVGVFYVEPANWDPFAPYGISGIFAGGAAVFFAFLGFDALATSAEEVKNPQRDLPIGIIASLAICTVIYVAVCLVMTGMVPYEKLAVNDAMAYALESVGQHKVAGIVAVGAVVGIMAVIFAYIYATTRVFFAMSRDGLLPKSFAKLNEKTEAPTFTVWLTGIGSALIAGFVDLKQLSNLANIGALLTFAMVGVTVLILRKKHPKLKRGFMVPLVPFLPIISIVCCIFLMVNLPLTTWIYFGAWLLLGVIVYFVYSKKHSHLKRDEGAEEQLEQAN</sequence>
<evidence type="ECO:0000256" key="6">
    <source>
        <dbReference type="SAM" id="Phobius"/>
    </source>
</evidence>
<feature type="transmembrane region" description="Helical" evidence="6">
    <location>
        <begin position="351"/>
        <end position="369"/>
    </location>
</feature>
<evidence type="ECO:0000313" key="7">
    <source>
        <dbReference type="EMBL" id="KEK18094.1"/>
    </source>
</evidence>
<dbReference type="InterPro" id="IPR002293">
    <property type="entry name" value="AA/rel_permease1"/>
</dbReference>
<keyword evidence="4 6" id="KW-1133">Transmembrane helix</keyword>
<gene>
    <name evidence="7" type="ORF">BAMA_06945</name>
</gene>
<feature type="transmembrane region" description="Helical" evidence="6">
    <location>
        <begin position="375"/>
        <end position="394"/>
    </location>
</feature>
<accession>A0A073JSN8</accession>
<evidence type="ECO:0000256" key="2">
    <source>
        <dbReference type="ARBA" id="ARBA00022448"/>
    </source>
</evidence>
<reference evidence="7 8" key="1">
    <citation type="submission" date="2014-06" db="EMBL/GenBank/DDBJ databases">
        <title>Draft genome sequence of Bacillus manliponensis JCM 15802 (MCCC 1A00708).</title>
        <authorList>
            <person name="Lai Q."/>
            <person name="Liu Y."/>
            <person name="Shao Z."/>
        </authorList>
    </citation>
    <scope>NUCLEOTIDE SEQUENCE [LARGE SCALE GENOMIC DNA]</scope>
    <source>
        <strain evidence="7 8">JCM 15802</strain>
    </source>
</reference>
<proteinExistence type="predicted"/>
<evidence type="ECO:0000313" key="8">
    <source>
        <dbReference type="Proteomes" id="UP000027822"/>
    </source>
</evidence>
<keyword evidence="5 6" id="KW-0472">Membrane</keyword>
<dbReference type="PANTHER" id="PTHR43243">
    <property type="entry name" value="INNER MEMBRANE TRANSPORTER YGJI-RELATED"/>
    <property type="match status" value="1"/>
</dbReference>
<dbReference type="EMBL" id="JOTN01000017">
    <property type="protein sequence ID" value="KEK18094.1"/>
    <property type="molecule type" value="Genomic_DNA"/>
</dbReference>
<dbReference type="STRING" id="574376.BAMA_06945"/>
<feature type="transmembrane region" description="Helical" evidence="6">
    <location>
        <begin position="182"/>
        <end position="202"/>
    </location>
</feature>
<protein>
    <submittedName>
        <fullName evidence="7">Amino acid permease</fullName>
    </submittedName>
</protein>
<feature type="transmembrane region" description="Helical" evidence="6">
    <location>
        <begin position="59"/>
        <end position="81"/>
    </location>
</feature>
<feature type="transmembrane region" description="Helical" evidence="6">
    <location>
        <begin position="432"/>
        <end position="450"/>
    </location>
</feature>
<dbReference type="RefSeq" id="WP_034641710.1">
    <property type="nucleotide sequence ID" value="NZ_CBCSJC010000021.1"/>
</dbReference>
<evidence type="ECO:0000256" key="5">
    <source>
        <dbReference type="ARBA" id="ARBA00023136"/>
    </source>
</evidence>
<feature type="transmembrane region" description="Helical" evidence="6">
    <location>
        <begin position="406"/>
        <end position="426"/>
    </location>
</feature>
<keyword evidence="8" id="KW-1185">Reference proteome</keyword>
<keyword evidence="3 6" id="KW-0812">Transmembrane</keyword>
<feature type="transmembrane region" description="Helical" evidence="6">
    <location>
        <begin position="102"/>
        <end position="126"/>
    </location>
</feature>
<dbReference type="Proteomes" id="UP000027822">
    <property type="component" value="Unassembled WGS sequence"/>
</dbReference>
<dbReference type="OrthoDB" id="9762947at2"/>
<dbReference type="eggNOG" id="COG0531">
    <property type="taxonomic scope" value="Bacteria"/>
</dbReference>
<dbReference type="AlphaFoldDB" id="A0A073JSN8"/>
<feature type="transmembrane region" description="Helical" evidence="6">
    <location>
        <begin position="146"/>
        <end position="170"/>
    </location>
</feature>
<dbReference type="GO" id="GO:0015171">
    <property type="term" value="F:amino acid transmembrane transporter activity"/>
    <property type="evidence" value="ECO:0007669"/>
    <property type="project" value="TreeGrafter"/>
</dbReference>
<feature type="transmembrane region" description="Helical" evidence="6">
    <location>
        <begin position="298"/>
        <end position="321"/>
    </location>
</feature>
<name>A0A073JSN8_9BACI</name>